<protein>
    <recommendedName>
        <fullName evidence="4">ABC-type Mn/Zn transport systems, ATPase component</fullName>
    </recommendedName>
</protein>
<name>A0ABT1A4A1_9PSEU</name>
<feature type="transmembrane region" description="Helical" evidence="1">
    <location>
        <begin position="51"/>
        <end position="74"/>
    </location>
</feature>
<accession>A0ABT1A4A1</accession>
<evidence type="ECO:0000256" key="1">
    <source>
        <dbReference type="SAM" id="Phobius"/>
    </source>
</evidence>
<keyword evidence="3" id="KW-1185">Reference proteome</keyword>
<dbReference type="EMBL" id="JAGSOV010000046">
    <property type="protein sequence ID" value="MCO1657841.1"/>
    <property type="molecule type" value="Genomic_DNA"/>
</dbReference>
<dbReference type="Proteomes" id="UP001165283">
    <property type="component" value="Unassembled WGS sequence"/>
</dbReference>
<evidence type="ECO:0008006" key="4">
    <source>
        <dbReference type="Google" id="ProtNLM"/>
    </source>
</evidence>
<sequence length="189" mass="19011">MSERNTVVRSLNDLGLAAWFGGTLAGAVGINGAAADVQDRNQRLRVANAGWARWAPVNLAAIGAHLVGSAGLLLGNKGRTVAQSGVGAASVAKTVLTGAALAATAYSRALGKKLENAEPAPVEGGTDPAPDSPPEVAAAQKQLAVTQWLIPALTAALVVVNAVHGELQRPSQALPGILAKPAKLLGLND</sequence>
<keyword evidence="1" id="KW-1133">Transmembrane helix</keyword>
<proteinExistence type="predicted"/>
<evidence type="ECO:0000313" key="2">
    <source>
        <dbReference type="EMBL" id="MCO1657841.1"/>
    </source>
</evidence>
<dbReference type="RefSeq" id="WP_252441479.1">
    <property type="nucleotide sequence ID" value="NZ_JAGSOV010000046.1"/>
</dbReference>
<comment type="caution">
    <text evidence="2">The sequence shown here is derived from an EMBL/GenBank/DDBJ whole genome shotgun (WGS) entry which is preliminary data.</text>
</comment>
<gene>
    <name evidence="2" type="ORF">KDL28_22520</name>
</gene>
<reference evidence="2" key="1">
    <citation type="submission" date="2021-04" db="EMBL/GenBank/DDBJ databases">
        <title>Pseudonocardia sp. nov., isolated from sandy soil of mangrove forest.</title>
        <authorList>
            <person name="Zan Z."/>
            <person name="Huang R."/>
            <person name="Liu W."/>
        </authorList>
    </citation>
    <scope>NUCLEOTIDE SEQUENCE</scope>
    <source>
        <strain evidence="2">S2-4</strain>
    </source>
</reference>
<evidence type="ECO:0000313" key="3">
    <source>
        <dbReference type="Proteomes" id="UP001165283"/>
    </source>
</evidence>
<organism evidence="2 3">
    <name type="scientific">Pseudonocardia humida</name>
    <dbReference type="NCBI Taxonomy" id="2800819"/>
    <lineage>
        <taxon>Bacteria</taxon>
        <taxon>Bacillati</taxon>
        <taxon>Actinomycetota</taxon>
        <taxon>Actinomycetes</taxon>
        <taxon>Pseudonocardiales</taxon>
        <taxon>Pseudonocardiaceae</taxon>
        <taxon>Pseudonocardia</taxon>
    </lineage>
</organism>
<keyword evidence="1" id="KW-0812">Transmembrane</keyword>
<keyword evidence="1" id="KW-0472">Membrane</keyword>